<dbReference type="OrthoDB" id="2143914at2759"/>
<accession>A0A9Q0G3X2</accession>
<evidence type="ECO:0000256" key="1">
    <source>
        <dbReference type="ARBA" id="ARBA00004123"/>
    </source>
</evidence>
<evidence type="ECO:0000259" key="5">
    <source>
        <dbReference type="PROSITE" id="PS51294"/>
    </source>
</evidence>
<dbReference type="InterPro" id="IPR001005">
    <property type="entry name" value="SANT/Myb"/>
</dbReference>
<dbReference type="Proteomes" id="UP001141552">
    <property type="component" value="Unassembled WGS sequence"/>
</dbReference>
<dbReference type="GO" id="GO:0005634">
    <property type="term" value="C:nucleus"/>
    <property type="evidence" value="ECO:0007669"/>
    <property type="project" value="UniProtKB-SubCell"/>
</dbReference>
<dbReference type="SMART" id="SM00717">
    <property type="entry name" value="SANT"/>
    <property type="match status" value="1"/>
</dbReference>
<comment type="caution">
    <text evidence="6">The sequence shown here is derived from an EMBL/GenBank/DDBJ whole genome shotgun (WGS) entry which is preliminary data.</text>
</comment>
<feature type="region of interest" description="Disordered" evidence="3">
    <location>
        <begin position="74"/>
        <end position="117"/>
    </location>
</feature>
<dbReference type="EMBL" id="JAKUCV010002707">
    <property type="protein sequence ID" value="KAJ4841717.1"/>
    <property type="molecule type" value="Genomic_DNA"/>
</dbReference>
<sequence length="117" mass="13108">MEPQGRRGVTKHGPQVEHRAFTPEKDETIIRAHARFGNKWATITRLLNGCTDNTIKNHWNSTLKRKCSPSSTAASAAEDNFGYNGDFEKAERPPLKRSVSAGSGDRALHEPRQPLWI</sequence>
<feature type="compositionally biased region" description="Basic and acidic residues" evidence="3">
    <location>
        <begin position="14"/>
        <end position="25"/>
    </location>
</feature>
<feature type="region of interest" description="Disordered" evidence="3">
    <location>
        <begin position="1"/>
        <end position="25"/>
    </location>
</feature>
<keyword evidence="7" id="KW-1185">Reference proteome</keyword>
<dbReference type="InterPro" id="IPR017930">
    <property type="entry name" value="Myb_dom"/>
</dbReference>
<protein>
    <submittedName>
        <fullName evidence="6">Transcription factor myb73</fullName>
    </submittedName>
</protein>
<dbReference type="PROSITE" id="PS51294">
    <property type="entry name" value="HTH_MYB"/>
    <property type="match status" value="1"/>
</dbReference>
<comment type="subcellular location">
    <subcellularLocation>
        <location evidence="1">Nucleus</location>
    </subcellularLocation>
</comment>
<dbReference type="GO" id="GO:0000978">
    <property type="term" value="F:RNA polymerase II cis-regulatory region sequence-specific DNA binding"/>
    <property type="evidence" value="ECO:0007669"/>
    <property type="project" value="TreeGrafter"/>
</dbReference>
<feature type="compositionally biased region" description="Basic and acidic residues" evidence="3">
    <location>
        <begin position="106"/>
        <end position="117"/>
    </location>
</feature>
<evidence type="ECO:0000313" key="6">
    <source>
        <dbReference type="EMBL" id="KAJ4841717.1"/>
    </source>
</evidence>
<feature type="domain" description="HTH myb-type" evidence="5">
    <location>
        <begin position="13"/>
        <end position="67"/>
    </location>
</feature>
<evidence type="ECO:0000259" key="4">
    <source>
        <dbReference type="PROSITE" id="PS50090"/>
    </source>
</evidence>
<dbReference type="PANTHER" id="PTHR45614:SF295">
    <property type="entry name" value="SUCROSE RESPONSIVE ELEMENT BINDING PROTEIN"/>
    <property type="match status" value="1"/>
</dbReference>
<dbReference type="InterPro" id="IPR009057">
    <property type="entry name" value="Homeodomain-like_sf"/>
</dbReference>
<evidence type="ECO:0000313" key="7">
    <source>
        <dbReference type="Proteomes" id="UP001141552"/>
    </source>
</evidence>
<dbReference type="PROSITE" id="PS50090">
    <property type="entry name" value="MYB_LIKE"/>
    <property type="match status" value="1"/>
</dbReference>
<proteinExistence type="predicted"/>
<dbReference type="CDD" id="cd00167">
    <property type="entry name" value="SANT"/>
    <property type="match status" value="1"/>
</dbReference>
<dbReference type="AlphaFoldDB" id="A0A9Q0G3X2"/>
<dbReference type="Gene3D" id="1.10.10.60">
    <property type="entry name" value="Homeodomain-like"/>
    <property type="match status" value="1"/>
</dbReference>
<dbReference type="InterPro" id="IPR050560">
    <property type="entry name" value="MYB_TF"/>
</dbReference>
<dbReference type="PANTHER" id="PTHR45614">
    <property type="entry name" value="MYB PROTEIN-RELATED"/>
    <property type="match status" value="1"/>
</dbReference>
<organism evidence="6 7">
    <name type="scientific">Turnera subulata</name>
    <dbReference type="NCBI Taxonomy" id="218843"/>
    <lineage>
        <taxon>Eukaryota</taxon>
        <taxon>Viridiplantae</taxon>
        <taxon>Streptophyta</taxon>
        <taxon>Embryophyta</taxon>
        <taxon>Tracheophyta</taxon>
        <taxon>Spermatophyta</taxon>
        <taxon>Magnoliopsida</taxon>
        <taxon>eudicotyledons</taxon>
        <taxon>Gunneridae</taxon>
        <taxon>Pentapetalae</taxon>
        <taxon>rosids</taxon>
        <taxon>fabids</taxon>
        <taxon>Malpighiales</taxon>
        <taxon>Passifloraceae</taxon>
        <taxon>Turnera</taxon>
    </lineage>
</organism>
<gene>
    <name evidence="6" type="primary">MYB73</name>
    <name evidence="6" type="ORF">Tsubulata_002998</name>
</gene>
<keyword evidence="2" id="KW-0539">Nucleus</keyword>
<reference evidence="6" key="1">
    <citation type="submission" date="2022-02" db="EMBL/GenBank/DDBJ databases">
        <authorList>
            <person name="Henning P.M."/>
            <person name="McCubbin A.G."/>
            <person name="Shore J.S."/>
        </authorList>
    </citation>
    <scope>NUCLEOTIDE SEQUENCE</scope>
    <source>
        <strain evidence="6">F60SS</strain>
        <tissue evidence="6">Leaves</tissue>
    </source>
</reference>
<reference evidence="6" key="2">
    <citation type="journal article" date="2023" name="Plants (Basel)">
        <title>Annotation of the Turnera subulata (Passifloraceae) Draft Genome Reveals the S-Locus Evolved after the Divergence of Turneroideae from Passifloroideae in a Stepwise Manner.</title>
        <authorList>
            <person name="Henning P.M."/>
            <person name="Roalson E.H."/>
            <person name="Mir W."/>
            <person name="McCubbin A.G."/>
            <person name="Shore J.S."/>
        </authorList>
    </citation>
    <scope>NUCLEOTIDE SEQUENCE</scope>
    <source>
        <strain evidence="6">F60SS</strain>
    </source>
</reference>
<feature type="domain" description="Myb-like" evidence="4">
    <location>
        <begin position="13"/>
        <end position="63"/>
    </location>
</feature>
<dbReference type="GO" id="GO:0000981">
    <property type="term" value="F:DNA-binding transcription factor activity, RNA polymerase II-specific"/>
    <property type="evidence" value="ECO:0007669"/>
    <property type="project" value="TreeGrafter"/>
</dbReference>
<name>A0A9Q0G3X2_9ROSI</name>
<dbReference type="SUPFAM" id="SSF46689">
    <property type="entry name" value="Homeodomain-like"/>
    <property type="match status" value="1"/>
</dbReference>
<dbReference type="Pfam" id="PF00249">
    <property type="entry name" value="Myb_DNA-binding"/>
    <property type="match status" value="1"/>
</dbReference>
<evidence type="ECO:0000256" key="2">
    <source>
        <dbReference type="ARBA" id="ARBA00023242"/>
    </source>
</evidence>
<evidence type="ECO:0000256" key="3">
    <source>
        <dbReference type="SAM" id="MobiDB-lite"/>
    </source>
</evidence>